<organism evidence="2 3">
    <name type="scientific">Eptatretus burgeri</name>
    <name type="common">Inshore hagfish</name>
    <dbReference type="NCBI Taxonomy" id="7764"/>
    <lineage>
        <taxon>Eukaryota</taxon>
        <taxon>Metazoa</taxon>
        <taxon>Chordata</taxon>
        <taxon>Craniata</taxon>
        <taxon>Vertebrata</taxon>
        <taxon>Cyclostomata</taxon>
        <taxon>Myxini</taxon>
        <taxon>Myxiniformes</taxon>
        <taxon>Myxinidae</taxon>
        <taxon>Eptatretinae</taxon>
        <taxon>Eptatretus</taxon>
    </lineage>
</organism>
<reference evidence="2" key="1">
    <citation type="submission" date="2025-08" db="UniProtKB">
        <authorList>
            <consortium name="Ensembl"/>
        </authorList>
    </citation>
    <scope>IDENTIFICATION</scope>
</reference>
<sequence>MGPLGWQKCPIPKTNKRFLINTIKGNLQDRVSRKRSSPCQIERKASSANSSNGDQEQRAELSRRETTCTKYEQKIRAGSEPPSHWRKREQDGVSKGKRSCDEGHDASSQKT</sequence>
<protein>
    <submittedName>
        <fullName evidence="2">Uncharacterized protein</fullName>
    </submittedName>
</protein>
<dbReference type="InterPro" id="IPR038948">
    <property type="entry name" value="POLR1D-like"/>
</dbReference>
<name>A0A8C4QRF5_EPTBU</name>
<evidence type="ECO:0000313" key="3">
    <source>
        <dbReference type="Proteomes" id="UP000694388"/>
    </source>
</evidence>
<feature type="compositionally biased region" description="Basic and acidic residues" evidence="1">
    <location>
        <begin position="55"/>
        <end position="77"/>
    </location>
</feature>
<dbReference type="PANTHER" id="PTHR34769:SF1">
    <property type="entry name" value="RNA POLYMERASE I AND III SUBUNIT D"/>
    <property type="match status" value="1"/>
</dbReference>
<proteinExistence type="predicted"/>
<evidence type="ECO:0000256" key="1">
    <source>
        <dbReference type="SAM" id="MobiDB-lite"/>
    </source>
</evidence>
<dbReference type="PANTHER" id="PTHR34769">
    <property type="entry name" value="RCG42593, ISOFORM CRA_A"/>
    <property type="match status" value="1"/>
</dbReference>
<keyword evidence="3" id="KW-1185">Reference proteome</keyword>
<feature type="region of interest" description="Disordered" evidence="1">
    <location>
        <begin position="25"/>
        <end position="111"/>
    </location>
</feature>
<dbReference type="Ensembl" id="ENSEBUT00000020078.1">
    <property type="protein sequence ID" value="ENSEBUP00000019502.1"/>
    <property type="gene ID" value="ENSEBUG00000012120.1"/>
</dbReference>
<reference evidence="2" key="2">
    <citation type="submission" date="2025-09" db="UniProtKB">
        <authorList>
            <consortium name="Ensembl"/>
        </authorList>
    </citation>
    <scope>IDENTIFICATION</scope>
</reference>
<feature type="compositionally biased region" description="Basic and acidic residues" evidence="1">
    <location>
        <begin position="88"/>
        <end position="111"/>
    </location>
</feature>
<evidence type="ECO:0000313" key="2">
    <source>
        <dbReference type="Ensembl" id="ENSEBUP00000019502.1"/>
    </source>
</evidence>
<dbReference type="AlphaFoldDB" id="A0A8C4QRF5"/>
<dbReference type="Proteomes" id="UP000694388">
    <property type="component" value="Unplaced"/>
</dbReference>
<accession>A0A8C4QRF5</accession>